<keyword evidence="3" id="KW-1185">Reference proteome</keyword>
<dbReference type="OrthoDB" id="9125at2"/>
<dbReference type="InterPro" id="IPR023614">
    <property type="entry name" value="Porin_dom_sf"/>
</dbReference>
<name>A0A4Q1AYC8_9BACT</name>
<dbReference type="EMBL" id="NXIE01000002">
    <property type="protein sequence ID" value="RXK13380.1"/>
    <property type="molecule type" value="Genomic_DNA"/>
</dbReference>
<evidence type="ECO:0008006" key="4">
    <source>
        <dbReference type="Google" id="ProtNLM"/>
    </source>
</evidence>
<protein>
    <recommendedName>
        <fullName evidence="4">Porin</fullName>
    </recommendedName>
</protein>
<dbReference type="SUPFAM" id="SSF56935">
    <property type="entry name" value="Porins"/>
    <property type="match status" value="1"/>
</dbReference>
<keyword evidence="1" id="KW-0732">Signal</keyword>
<accession>A0A4Q1AYC8</accession>
<sequence>MKKFSCLSLIASMAIATPLLADKVSEAFENMEVKGEIKTAYVNSNFLGASESDSVLAIGGNIGIVTGDFYGFKAGITFQASSVLSDDVDNNNSSPFNVNGVSKRAHYFDASGAVLSEAYLQYTLSNTSLKVGRQFIYTPLVSTGLENKSSEAIIKDSFEAYLLTNTDLPDTKIVAGYINKWQAQSDGLGDVADFEDVEDGAYTIYAKNNSIENLTLQAQFLNIDGKTSTGDKDAFYFQADYKLGHHTVSAQYLNSTDKSQASNAQDGELFGLKATGPLGLGKLGYLLAYNSSTDNNGAVFTGAGEGATDTPFTAMPVHDGGVPTRADTDTIVGAIVVPAFGATFIPYAGKSFSDSHALGDVTAMGAMAIYPINKNLLVKVDFEHVKVQKLISENTDTTRVYLSYKF</sequence>
<evidence type="ECO:0000313" key="2">
    <source>
        <dbReference type="EMBL" id="RXK13380.1"/>
    </source>
</evidence>
<reference evidence="2 3" key="1">
    <citation type="submission" date="2017-09" db="EMBL/GenBank/DDBJ databases">
        <title>Genomics of the genus Arcobacter.</title>
        <authorList>
            <person name="Perez-Cataluna A."/>
            <person name="Figueras M.J."/>
            <person name="Salas-Masso N."/>
        </authorList>
    </citation>
    <scope>NUCLEOTIDE SEQUENCE [LARGE SCALE GENOMIC DNA]</scope>
    <source>
        <strain evidence="2 3">F156-34</strain>
    </source>
</reference>
<dbReference type="Gene3D" id="2.40.160.10">
    <property type="entry name" value="Porin"/>
    <property type="match status" value="1"/>
</dbReference>
<dbReference type="Proteomes" id="UP000289718">
    <property type="component" value="Unassembled WGS sequence"/>
</dbReference>
<dbReference type="AlphaFoldDB" id="A0A4Q1AYC8"/>
<proteinExistence type="predicted"/>
<comment type="caution">
    <text evidence="2">The sequence shown here is derived from an EMBL/GenBank/DDBJ whole genome shotgun (WGS) entry which is preliminary data.</text>
</comment>
<evidence type="ECO:0000313" key="3">
    <source>
        <dbReference type="Proteomes" id="UP000289718"/>
    </source>
</evidence>
<evidence type="ECO:0000256" key="1">
    <source>
        <dbReference type="SAM" id="SignalP"/>
    </source>
</evidence>
<feature type="chain" id="PRO_5020612862" description="Porin" evidence="1">
    <location>
        <begin position="22"/>
        <end position="406"/>
    </location>
</feature>
<gene>
    <name evidence="2" type="ORF">CP965_06145</name>
</gene>
<organism evidence="2 3">
    <name type="scientific">Halarcobacter mediterraneus</name>
    <dbReference type="NCBI Taxonomy" id="2023153"/>
    <lineage>
        <taxon>Bacteria</taxon>
        <taxon>Pseudomonadati</taxon>
        <taxon>Campylobacterota</taxon>
        <taxon>Epsilonproteobacteria</taxon>
        <taxon>Campylobacterales</taxon>
        <taxon>Arcobacteraceae</taxon>
        <taxon>Halarcobacter</taxon>
    </lineage>
</organism>
<feature type="signal peptide" evidence="1">
    <location>
        <begin position="1"/>
        <end position="21"/>
    </location>
</feature>
<dbReference type="RefSeq" id="WP_129061202.1">
    <property type="nucleotide sequence ID" value="NZ_NXIE01000002.1"/>
</dbReference>